<dbReference type="CTD" id="31251642"/>
<keyword evidence="3" id="KW-1185">Reference proteome</keyword>
<dbReference type="KEGG" id="loa:LOAG_17372"/>
<accession>A0A1S0UIT1</accession>
<sequence length="443" mass="47250">MSQTPKQQPSREGEHRDETSNKQCGQPKISRTGGRPLCEVVFIDPHRSKKRTVNAKESVSAAPISLRDAITNLSLQFQNTIGRSVAPERGAKDNSSRNRSNNRKSRRQRLEISSRVDSQRTQKSPVFGKPNPRQISREMMAPLQGSQLLNRIPRRVRDGDHNLYQQAALLAGSLEELPQEGGTYLSSGRHQALMEHGKADDSTRSVYPAISPVLLGRSPSPNIRDFPRAVFPLPGFSPGFGGIPPGFYLPPQAASGTGAPPGFYLPLQATPGNGMSPGFMPHGFCPPPGFSAVPRFYPPSLVATGISTPPAIYPFSQAALGTSTSLGYLPRPQTLLGTGAPYGLYSPPQSVLGPGASPRFYPPAYPTLGTSPMLSTSQQPLGHEKSDQTSVAPQPITPSTEPPVSSEIFGSMLSASTSAATTALPPTLPAGSPPQVPFILNHS</sequence>
<dbReference type="EMBL" id="JH712132">
    <property type="protein sequence ID" value="EJD75485.1"/>
    <property type="molecule type" value="Genomic_DNA"/>
</dbReference>
<evidence type="ECO:0000256" key="1">
    <source>
        <dbReference type="SAM" id="MobiDB-lite"/>
    </source>
</evidence>
<evidence type="ECO:0000313" key="3">
    <source>
        <dbReference type="Proteomes" id="UP000095285"/>
    </source>
</evidence>
<feature type="compositionally biased region" description="Basic and acidic residues" evidence="1">
    <location>
        <begin position="9"/>
        <end position="20"/>
    </location>
</feature>
<accession>A0A1I7W4Y7</accession>
<feature type="region of interest" description="Disordered" evidence="1">
    <location>
        <begin position="367"/>
        <end position="407"/>
    </location>
</feature>
<proteinExistence type="predicted"/>
<dbReference type="AlphaFoldDB" id="A0A1I7W4Y7"/>
<organism evidence="3 4">
    <name type="scientific">Loa loa</name>
    <name type="common">Eye worm</name>
    <name type="synonym">Filaria loa</name>
    <dbReference type="NCBI Taxonomy" id="7209"/>
    <lineage>
        <taxon>Eukaryota</taxon>
        <taxon>Metazoa</taxon>
        <taxon>Ecdysozoa</taxon>
        <taxon>Nematoda</taxon>
        <taxon>Chromadorea</taxon>
        <taxon>Rhabditida</taxon>
        <taxon>Spirurina</taxon>
        <taxon>Spiruromorpha</taxon>
        <taxon>Filarioidea</taxon>
        <taxon>Onchocercidae</taxon>
        <taxon>Loa</taxon>
    </lineage>
</organism>
<dbReference type="WBParaSite" id="EN70_9715">
    <property type="protein sequence ID" value="EN70_9715"/>
    <property type="gene ID" value="EN70_9715"/>
</dbReference>
<dbReference type="STRING" id="7209.A0A1I7W4Y7"/>
<evidence type="ECO:0000313" key="4">
    <source>
        <dbReference type="WBParaSite" id="EN70_9715"/>
    </source>
</evidence>
<name>A0A1I7W4Y7_LOALO</name>
<reference evidence="4" key="2">
    <citation type="submission" date="2016-11" db="UniProtKB">
        <authorList>
            <consortium name="WormBaseParasite"/>
        </authorList>
    </citation>
    <scope>IDENTIFICATION</scope>
</reference>
<dbReference type="Proteomes" id="UP000095285">
    <property type="component" value="Unassembled WGS sequence"/>
</dbReference>
<feature type="region of interest" description="Disordered" evidence="1">
    <location>
        <begin position="1"/>
        <end position="37"/>
    </location>
</feature>
<dbReference type="InParanoid" id="A0A1I7W4Y7"/>
<dbReference type="OMA" id="NICICLH"/>
<dbReference type="OrthoDB" id="5869715at2759"/>
<gene>
    <name evidence="2 4" type="ORF">LOAG_17372</name>
</gene>
<evidence type="ECO:0000313" key="2">
    <source>
        <dbReference type="EMBL" id="EJD75485.1"/>
    </source>
</evidence>
<feature type="region of interest" description="Disordered" evidence="1">
    <location>
        <begin position="419"/>
        <end position="443"/>
    </location>
</feature>
<dbReference type="GeneID" id="31251642"/>
<dbReference type="RefSeq" id="XP_020306346.1">
    <property type="nucleotide sequence ID" value="XM_020450034.1"/>
</dbReference>
<protein>
    <submittedName>
        <fullName evidence="2 4">Extensin</fullName>
    </submittedName>
</protein>
<feature type="compositionally biased region" description="Basic and acidic residues" evidence="1">
    <location>
        <begin position="108"/>
        <end position="120"/>
    </location>
</feature>
<feature type="region of interest" description="Disordered" evidence="1">
    <location>
        <begin position="84"/>
        <end position="133"/>
    </location>
</feature>
<feature type="compositionally biased region" description="Polar residues" evidence="1">
    <location>
        <begin position="388"/>
        <end position="403"/>
    </location>
</feature>
<feature type="compositionally biased region" description="Pro residues" evidence="1">
    <location>
        <begin position="426"/>
        <end position="436"/>
    </location>
</feature>
<feature type="compositionally biased region" description="Polar residues" evidence="1">
    <location>
        <begin position="368"/>
        <end position="380"/>
    </location>
</feature>
<reference evidence="2 3" key="1">
    <citation type="submission" date="2012-04" db="EMBL/GenBank/DDBJ databases">
        <title>The Genome Sequence of Loa loa.</title>
        <authorList>
            <consortium name="The Broad Institute Genome Sequencing Platform"/>
            <consortium name="Broad Institute Genome Sequencing Center for Infectious Disease"/>
            <person name="Nutman T.B."/>
            <person name="Fink D.L."/>
            <person name="Russ C."/>
            <person name="Young S."/>
            <person name="Zeng Q."/>
            <person name="Gargeya S."/>
            <person name="Alvarado L."/>
            <person name="Berlin A."/>
            <person name="Chapman S.B."/>
            <person name="Chen Z."/>
            <person name="Freedman E."/>
            <person name="Gellesch M."/>
            <person name="Goldberg J."/>
            <person name="Griggs A."/>
            <person name="Gujja S."/>
            <person name="Heilman E.R."/>
            <person name="Heiman D."/>
            <person name="Howarth C."/>
            <person name="Mehta T."/>
            <person name="Neiman D."/>
            <person name="Pearson M."/>
            <person name="Roberts A."/>
            <person name="Saif S."/>
            <person name="Shea T."/>
            <person name="Shenoy N."/>
            <person name="Sisk P."/>
            <person name="Stolte C."/>
            <person name="Sykes S."/>
            <person name="White J."/>
            <person name="Yandava C."/>
            <person name="Haas B."/>
            <person name="Henn M.R."/>
            <person name="Nusbaum C."/>
            <person name="Birren B."/>
        </authorList>
    </citation>
    <scope>NUCLEOTIDE SEQUENCE [LARGE SCALE GENOMIC DNA]</scope>
</reference>